<proteinExistence type="predicted"/>
<comment type="caution">
    <text evidence="2">The sequence shown here is derived from an EMBL/GenBank/DDBJ whole genome shotgun (WGS) entry which is preliminary data.</text>
</comment>
<dbReference type="SUPFAM" id="SSF55961">
    <property type="entry name" value="Bet v1-like"/>
    <property type="match status" value="1"/>
</dbReference>
<dbReference type="InterPro" id="IPR011051">
    <property type="entry name" value="RmlC_Cupin_sf"/>
</dbReference>
<dbReference type="Pfam" id="PF07883">
    <property type="entry name" value="Cupin_2"/>
    <property type="match status" value="1"/>
</dbReference>
<evidence type="ECO:0000259" key="1">
    <source>
        <dbReference type="Pfam" id="PF07883"/>
    </source>
</evidence>
<dbReference type="InterPro" id="IPR013096">
    <property type="entry name" value="Cupin_2"/>
</dbReference>
<accession>A0A2M7QCK4</accession>
<dbReference type="Gene3D" id="2.60.120.10">
    <property type="entry name" value="Jelly Rolls"/>
    <property type="match status" value="1"/>
</dbReference>
<dbReference type="InterPro" id="IPR014710">
    <property type="entry name" value="RmlC-like_jellyroll"/>
</dbReference>
<dbReference type="Proteomes" id="UP000230108">
    <property type="component" value="Unassembled WGS sequence"/>
</dbReference>
<name>A0A2M7QCK4_9BACT</name>
<sequence length="241" mass="27847">MKKNILKVQIQKNLHDVFLFCITPPNSTKWIPSVVKEETSEWPIKVGTIYKLTNDKDELSEVTVAGIKSDEYVEWISSDHNYHCRYSLQAIDGKTVLEYCEWTDQGEIEEPFTQDVLAKLKFVLERDKKFNIFNISKVPFEEIHNTPGSQQTLATKDDLITNNIDALTKGTLSPGDKWDWHEHDMYDEVGIVLKGTGKFFWQNEIVEYKPEDVIIIPADSLHKFEAGGKAPSEFYFIRIKV</sequence>
<dbReference type="Gene3D" id="3.30.530.20">
    <property type="match status" value="1"/>
</dbReference>
<gene>
    <name evidence="2" type="ORF">COY90_03220</name>
</gene>
<feature type="domain" description="Cupin type-2" evidence="1">
    <location>
        <begin position="171"/>
        <end position="237"/>
    </location>
</feature>
<reference evidence="3" key="1">
    <citation type="submission" date="2017-09" db="EMBL/GenBank/DDBJ databases">
        <title>Depth-based differentiation of microbial function through sediment-hosted aquifers and enrichment of novel symbionts in the deep terrestrial subsurface.</title>
        <authorList>
            <person name="Probst A.J."/>
            <person name="Ladd B."/>
            <person name="Jarett J.K."/>
            <person name="Geller-Mcgrath D.E."/>
            <person name="Sieber C.M.K."/>
            <person name="Emerson J.B."/>
            <person name="Anantharaman K."/>
            <person name="Thomas B.C."/>
            <person name="Malmstrom R."/>
            <person name="Stieglmeier M."/>
            <person name="Klingl A."/>
            <person name="Woyke T."/>
            <person name="Ryan C.M."/>
            <person name="Banfield J.F."/>
        </authorList>
    </citation>
    <scope>NUCLEOTIDE SEQUENCE [LARGE SCALE GENOMIC DNA]</scope>
</reference>
<organism evidence="2 3">
    <name type="scientific">Candidatus Roizmanbacteria bacterium CG_4_10_14_0_8_um_filter_39_9</name>
    <dbReference type="NCBI Taxonomy" id="1974829"/>
    <lineage>
        <taxon>Bacteria</taxon>
        <taxon>Candidatus Roizmaniibacteriota</taxon>
    </lineage>
</organism>
<dbReference type="SUPFAM" id="SSF51182">
    <property type="entry name" value="RmlC-like cupins"/>
    <property type="match status" value="1"/>
</dbReference>
<evidence type="ECO:0000313" key="2">
    <source>
        <dbReference type="EMBL" id="PIY68955.1"/>
    </source>
</evidence>
<dbReference type="CDD" id="cd02208">
    <property type="entry name" value="cupin_RmlC-like"/>
    <property type="match status" value="1"/>
</dbReference>
<dbReference type="InterPro" id="IPR023393">
    <property type="entry name" value="START-like_dom_sf"/>
</dbReference>
<protein>
    <recommendedName>
        <fullName evidence="1">Cupin type-2 domain-containing protein</fullName>
    </recommendedName>
</protein>
<dbReference type="AlphaFoldDB" id="A0A2M7QCK4"/>
<dbReference type="EMBL" id="PFLF01000067">
    <property type="protein sequence ID" value="PIY68955.1"/>
    <property type="molecule type" value="Genomic_DNA"/>
</dbReference>
<evidence type="ECO:0000313" key="3">
    <source>
        <dbReference type="Proteomes" id="UP000230108"/>
    </source>
</evidence>